<name>N2AGB5_9FIRM</name>
<evidence type="ECO:0000259" key="1">
    <source>
        <dbReference type="Pfam" id="PF12939"/>
    </source>
</evidence>
<evidence type="ECO:0000313" key="2">
    <source>
        <dbReference type="EMBL" id="EMZ28442.1"/>
    </source>
</evidence>
<evidence type="ECO:0000313" key="3">
    <source>
        <dbReference type="Proteomes" id="UP000012589"/>
    </source>
</evidence>
<dbReference type="HOGENOM" id="CLU_2273174_0_0_9"/>
<dbReference type="Proteomes" id="UP000012589">
    <property type="component" value="Unassembled WGS sequence"/>
</dbReference>
<dbReference type="eggNOG" id="ENOG5033DKW">
    <property type="taxonomic scope" value="Bacteria"/>
</dbReference>
<keyword evidence="3" id="KW-1185">Reference proteome</keyword>
<feature type="domain" description="DUF3837" evidence="1">
    <location>
        <begin position="4"/>
        <end position="99"/>
    </location>
</feature>
<dbReference type="PATRIC" id="fig|1235802.3.peg.2093"/>
<protein>
    <recommendedName>
        <fullName evidence="1">DUF3837 domain-containing protein</fullName>
    </recommendedName>
</protein>
<dbReference type="AlphaFoldDB" id="N2AGB5"/>
<organism evidence="2 3">
    <name type="scientific">Eubacterium plexicaudatum ASF492</name>
    <dbReference type="NCBI Taxonomy" id="1235802"/>
    <lineage>
        <taxon>Bacteria</taxon>
        <taxon>Bacillati</taxon>
        <taxon>Bacillota</taxon>
        <taxon>Clostridia</taxon>
        <taxon>Eubacteriales</taxon>
        <taxon>Eubacteriaceae</taxon>
        <taxon>Eubacterium</taxon>
    </lineage>
</organism>
<dbReference type="Pfam" id="PF12939">
    <property type="entry name" value="DUF3837"/>
    <property type="match status" value="1"/>
</dbReference>
<dbReference type="InterPro" id="IPR038406">
    <property type="entry name" value="DUF3837_sf"/>
</dbReference>
<comment type="caution">
    <text evidence="2">The sequence shown here is derived from an EMBL/GenBank/DDBJ whole genome shotgun (WGS) entry which is preliminary data.</text>
</comment>
<dbReference type="InterPro" id="IPR024212">
    <property type="entry name" value="DUF3837"/>
</dbReference>
<gene>
    <name evidence="2" type="ORF">C823_01975</name>
</gene>
<dbReference type="Gene3D" id="1.20.58.1400">
    <property type="entry name" value="Domain of unknown function DUF3837"/>
    <property type="match status" value="1"/>
</dbReference>
<dbReference type="STRING" id="1235802.C823_01975"/>
<proteinExistence type="predicted"/>
<dbReference type="EMBL" id="AQFT01000064">
    <property type="protein sequence ID" value="EMZ28442.1"/>
    <property type="molecule type" value="Genomic_DNA"/>
</dbReference>
<accession>N2AGB5</accession>
<reference evidence="2 3" key="1">
    <citation type="journal article" date="2014" name="Genome Announc.">
        <title>Draft genome sequences of the altered schaedler flora, a defined bacterial community from gnotobiotic mice.</title>
        <authorList>
            <person name="Wannemuehler M.J."/>
            <person name="Overstreet A.M."/>
            <person name="Ward D.V."/>
            <person name="Phillips G.J."/>
        </authorList>
    </citation>
    <scope>NUCLEOTIDE SEQUENCE [LARGE SCALE GENOMIC DNA]</scope>
    <source>
        <strain evidence="2 3">ASF492</strain>
    </source>
</reference>
<dbReference type="OrthoDB" id="2054502at2"/>
<sequence>MELILAKQSVDIKCKIGASIMMGNYEFYYAAGRLYALAGQDPELSLQPKQLYAALQPLLDTYETKNEQEAYLVKMLKEYKASEEYNEQMKELLQMGFDDAAC</sequence>